<dbReference type="RefSeq" id="WP_376835876.1">
    <property type="nucleotide sequence ID" value="NZ_JBHLSW010000005.1"/>
</dbReference>
<keyword evidence="1" id="KW-0560">Oxidoreductase</keyword>
<keyword evidence="1" id="KW-0812">Transmembrane</keyword>
<feature type="binding site" evidence="1">
    <location>
        <position position="215"/>
    </location>
    <ligand>
        <name>Fe cation</name>
        <dbReference type="ChEBI" id="CHEBI:24875"/>
    </ligand>
</feature>
<name>A0ABV6R2R5_9CAUL</name>
<feature type="binding site" evidence="1">
    <location>
        <position position="104"/>
    </location>
    <ligand>
        <name>Fe cation</name>
        <dbReference type="ChEBI" id="CHEBI:24875"/>
    </ligand>
</feature>
<comment type="subcellular location">
    <subcellularLocation>
        <location evidence="1">Cell membrane</location>
        <topology evidence="1">Multi-pass membrane protein</topology>
    </subcellularLocation>
</comment>
<evidence type="ECO:0000313" key="2">
    <source>
        <dbReference type="EMBL" id="MFC0633910.1"/>
    </source>
</evidence>
<comment type="catalytic activity">
    <reaction evidence="1">
        <text>all-trans-beta-carotene + O2 = 2 all-trans-retinal</text>
        <dbReference type="Rhea" id="RHEA:32887"/>
        <dbReference type="ChEBI" id="CHEBI:15379"/>
        <dbReference type="ChEBI" id="CHEBI:17579"/>
        <dbReference type="ChEBI" id="CHEBI:17898"/>
        <dbReference type="EC" id="1.13.11.63"/>
    </reaction>
</comment>
<evidence type="ECO:0000313" key="3">
    <source>
        <dbReference type="Proteomes" id="UP001589906"/>
    </source>
</evidence>
<keyword evidence="1" id="KW-1133">Transmembrane helix</keyword>
<dbReference type="HAMAP" id="MF_02093">
    <property type="entry name" value="Beta_carotene_diox"/>
    <property type="match status" value="1"/>
</dbReference>
<feature type="binding site" evidence="1">
    <location>
        <position position="211"/>
    </location>
    <ligand>
        <name>Fe cation</name>
        <dbReference type="ChEBI" id="CHEBI:24875"/>
    </ligand>
</feature>
<feature type="transmembrane region" description="Helical" evidence="1">
    <location>
        <begin position="12"/>
        <end position="33"/>
    </location>
</feature>
<proteinExistence type="inferred from homology"/>
<comment type="function">
    <text evidence="1">Catalyzes the cleavage of beta-carotene at its central double bond (15,15') to yield two molecules of all-trans-retinal.</text>
</comment>
<dbReference type="Pfam" id="PF15461">
    <property type="entry name" value="BCD"/>
    <property type="match status" value="1"/>
</dbReference>
<dbReference type="Proteomes" id="UP001589906">
    <property type="component" value="Unassembled WGS sequence"/>
</dbReference>
<feature type="transmembrane region" description="Helical" evidence="1">
    <location>
        <begin position="230"/>
        <end position="250"/>
    </location>
</feature>
<sequence>MTRTASTPVYSAASAAAPVLATGAALAVLALGLPLAGPAATLGACAAILLFGLPHGALDLRLLTQKAPVARLALYLGLATAMLLVWRAAPVMALVLFLVMAVVHFAEDWAALDEPFLAHGLAGGLLAAPGLLHLDELHGLFAALAGEAEAALLGDALRLAAPVGLALALVGLAALVRRGEQALAAATGAALTGLVVLPPAVGFALYFGLLHSPLHLAAEMPGEAAARRRVWMGAILPMTGLSLLIALALARLETRPTVGETAIAATFMVLSILTTPHMLAPRLIARLEVLRPKLGGDTPLVRRTRR</sequence>
<dbReference type="EC" id="1.13.11.63" evidence="1"/>
<dbReference type="EMBL" id="JBHLSW010000005">
    <property type="protein sequence ID" value="MFC0633910.1"/>
    <property type="molecule type" value="Genomic_DNA"/>
</dbReference>
<evidence type="ECO:0000256" key="1">
    <source>
        <dbReference type="HAMAP-Rule" id="MF_02093"/>
    </source>
</evidence>
<keyword evidence="1" id="KW-0479">Metal-binding</keyword>
<feature type="transmembrane region" description="Helical" evidence="1">
    <location>
        <begin position="182"/>
        <end position="209"/>
    </location>
</feature>
<comment type="similarity">
    <text evidence="1">Belongs to the Brp/Blh beta-carotene diooxygenase family.</text>
</comment>
<keyword evidence="1" id="KW-0472">Membrane</keyword>
<protein>
    <recommendedName>
        <fullName evidence="1">Probable beta-carotene 15,15'-dioxygenase</fullName>
        <ecNumber evidence="1">1.13.11.63</ecNumber>
    </recommendedName>
</protein>
<feature type="transmembrane region" description="Helical" evidence="1">
    <location>
        <begin position="72"/>
        <end position="104"/>
    </location>
</feature>
<comment type="cofactor">
    <cofactor evidence="1">
        <name>Fe(2+)</name>
        <dbReference type="ChEBI" id="CHEBI:29033"/>
    </cofactor>
</comment>
<feature type="transmembrane region" description="Helical" evidence="1">
    <location>
        <begin position="39"/>
        <end position="60"/>
    </location>
</feature>
<feature type="transmembrane region" description="Helical" evidence="1">
    <location>
        <begin position="156"/>
        <end position="176"/>
    </location>
</feature>
<comment type="caution">
    <text evidence="1">Lacks conserved residue(s) required for the propagation of feature annotation.</text>
</comment>
<keyword evidence="1" id="KW-1003">Cell membrane</keyword>
<dbReference type="NCBIfam" id="TIGR03753">
    <property type="entry name" value="blh_monoox"/>
    <property type="match status" value="1"/>
</dbReference>
<dbReference type="InterPro" id="IPR022270">
    <property type="entry name" value="Blh_diox"/>
</dbReference>
<comment type="caution">
    <text evidence="2">The sequence shown here is derived from an EMBL/GenBank/DDBJ whole genome shotgun (WGS) entry which is preliminary data.</text>
</comment>
<gene>
    <name evidence="2" type="ORF">ACFFGE_08460</name>
</gene>
<accession>A0ABV6R2R5</accession>
<keyword evidence="1" id="KW-0408">Iron</keyword>
<reference evidence="2 3" key="1">
    <citation type="submission" date="2024-09" db="EMBL/GenBank/DDBJ databases">
        <authorList>
            <person name="Sun Q."/>
            <person name="Mori K."/>
        </authorList>
    </citation>
    <scope>NUCLEOTIDE SEQUENCE [LARGE SCALE GENOMIC DNA]</scope>
    <source>
        <strain evidence="2 3">NCAIM B.02621</strain>
    </source>
</reference>
<organism evidence="2 3">
    <name type="scientific">Brevundimonas balnearis</name>
    <dbReference type="NCBI Taxonomy" id="1572858"/>
    <lineage>
        <taxon>Bacteria</taxon>
        <taxon>Pseudomonadati</taxon>
        <taxon>Pseudomonadota</taxon>
        <taxon>Alphaproteobacteria</taxon>
        <taxon>Caulobacterales</taxon>
        <taxon>Caulobacteraceae</taxon>
        <taxon>Brevundimonas</taxon>
    </lineage>
</organism>
<feature type="binding site" evidence="1">
    <location>
        <position position="55"/>
    </location>
    <ligand>
        <name>Fe cation</name>
        <dbReference type="ChEBI" id="CHEBI:24875"/>
    </ligand>
</feature>
<keyword evidence="3" id="KW-1185">Reference proteome</keyword>
<keyword evidence="1" id="KW-0223">Dioxygenase</keyword>